<dbReference type="SUPFAM" id="SSF48452">
    <property type="entry name" value="TPR-like"/>
    <property type="match status" value="1"/>
</dbReference>
<evidence type="ECO:0000256" key="1">
    <source>
        <dbReference type="ARBA" id="ARBA00008779"/>
    </source>
</evidence>
<sequence length="709" mass="78572">MMSDDFSTFWHNNERASALFYDLLARAEQDAYDDDFLMQLAAYREAGGDAAHADIFAAQYLLTNGDAENAVICAERAFRLRPLQAPIFEVLARACKALGRYADALLMQGYTNRLTDVPIAVDDYPHEAITQEALDRLSVVLSHPSFVPLATRASYDPEAGITTMDGLFAGEFLPASQNHHCAYYVGVHAEQGQQGDKAWQLKNIRDAQGVGYFAAGDFVFDLMRAQRAPGAAHIELAPGQEVVLPIIGTVLPAVGVCQPQQIHVRSASVDEPGWLNVATPNFYRLRETTDFSSDHAFLVGPPIQIGHHPRRRRLVLNILVDALPWEIVGSCFAEMMPQTARFFARGLIFNQQFSASEYTYPSLATIETGLYPHHSKMFHDKIPVALSPDIATISERARDHGYATAQLMGFGMGLYDGCMRGYDRLIAAMYRTPAYEGTERIIRHLDGMPDADHFIYFHTADAHPWPAPLFQQAATVQASLPLAARMTDEIHAPHSPYLRPSPINQASFRYGVRSTDRALGTLFSYLEEHYAPEEYLVNLYSDHGVSIFSPTPYIVDSPLTHTAWMMRGAGIPEGVITEELTSTADIHPTIAHLLGFPGDADVDGVLPRVLGGSGRDVSFSNSLYPGKPYFLAVRSASHTLCLETEEPVHTDGTVDLARANVAIYPREHERERGYEIDDPALRAFFYPRARDFLRGIASNGETFSPLKES</sequence>
<dbReference type="PANTHER" id="PTHR42693:SF33">
    <property type="entry name" value="ARYLSULFATASE"/>
    <property type="match status" value="1"/>
</dbReference>
<dbReference type="Proteomes" id="UP000005309">
    <property type="component" value="Unassembled WGS sequence"/>
</dbReference>
<dbReference type="SUPFAM" id="SSF53649">
    <property type="entry name" value="Alkaline phosphatase-like"/>
    <property type="match status" value="1"/>
</dbReference>
<dbReference type="STRING" id="638302.HMPREF0908_0594"/>
<evidence type="ECO:0000313" key="3">
    <source>
        <dbReference type="EMBL" id="EEQ49089.1"/>
    </source>
</evidence>
<dbReference type="InterPro" id="IPR011990">
    <property type="entry name" value="TPR-like_helical_dom_sf"/>
</dbReference>
<comment type="caution">
    <text evidence="3">The sequence shown here is derived from an EMBL/GenBank/DDBJ whole genome shotgun (WGS) entry which is preliminary data.</text>
</comment>
<protein>
    <submittedName>
        <fullName evidence="3">Arylsulfatase</fullName>
        <ecNumber evidence="3">3.1.6.-</ecNumber>
    </submittedName>
</protein>
<dbReference type="Gene3D" id="3.40.720.10">
    <property type="entry name" value="Alkaline Phosphatase, subunit A"/>
    <property type="match status" value="1"/>
</dbReference>
<dbReference type="AlphaFoldDB" id="C4V250"/>
<dbReference type="RefSeq" id="WP_006690857.1">
    <property type="nucleotide sequence ID" value="NZ_GG694007.1"/>
</dbReference>
<reference evidence="3 4" key="1">
    <citation type="submission" date="2009-04" db="EMBL/GenBank/DDBJ databases">
        <authorList>
            <person name="Qin X."/>
            <person name="Bachman B."/>
            <person name="Battles P."/>
            <person name="Bell A."/>
            <person name="Bess C."/>
            <person name="Bickham C."/>
            <person name="Chaboub L."/>
            <person name="Chen D."/>
            <person name="Coyle M."/>
            <person name="Deiros D.R."/>
            <person name="Dinh H."/>
            <person name="Forbes L."/>
            <person name="Fowler G."/>
            <person name="Francisco L."/>
            <person name="Fu Q."/>
            <person name="Gubbala S."/>
            <person name="Hale W."/>
            <person name="Han Y."/>
            <person name="Hemphill L."/>
            <person name="Highlander S.K."/>
            <person name="Hirani K."/>
            <person name="Hogues M."/>
            <person name="Jackson L."/>
            <person name="Jakkamsetti A."/>
            <person name="Javaid M."/>
            <person name="Jiang H."/>
            <person name="Korchina V."/>
            <person name="Kovar C."/>
            <person name="Lara F."/>
            <person name="Lee S."/>
            <person name="Mata R."/>
            <person name="Mathew T."/>
            <person name="Moen C."/>
            <person name="Morales K."/>
            <person name="Munidasa M."/>
            <person name="Nazareth L."/>
            <person name="Ngo R."/>
            <person name="Nguyen L."/>
            <person name="Okwuonu G."/>
            <person name="Ongeri F."/>
            <person name="Patil S."/>
            <person name="Petrosino J."/>
            <person name="Pham C."/>
            <person name="Pham P."/>
            <person name="Pu L.-L."/>
            <person name="Puazo M."/>
            <person name="Raj R."/>
            <person name="Reid J."/>
            <person name="Rouhana J."/>
            <person name="Saada N."/>
            <person name="Shang Y."/>
            <person name="Simmons D."/>
            <person name="Thornton R."/>
            <person name="Warren J."/>
            <person name="Weissenberger G."/>
            <person name="Zhang J."/>
            <person name="Zhang L."/>
            <person name="Zhou C."/>
            <person name="Zhu D."/>
            <person name="Muzny D."/>
            <person name="Worley K."/>
            <person name="Gibbs R."/>
        </authorList>
    </citation>
    <scope>NUCLEOTIDE SEQUENCE [LARGE SCALE GENOMIC DNA]</scope>
    <source>
        <strain evidence="3 4">ATCC 43531</strain>
    </source>
</reference>
<name>C4V250_9FIRM</name>
<feature type="domain" description="Sulfatase N-terminal" evidence="2">
    <location>
        <begin position="334"/>
        <end position="595"/>
    </location>
</feature>
<accession>C4V250</accession>
<dbReference type="eggNOG" id="COG3119">
    <property type="taxonomic scope" value="Bacteria"/>
</dbReference>
<evidence type="ECO:0000259" key="2">
    <source>
        <dbReference type="Pfam" id="PF00884"/>
    </source>
</evidence>
<proteinExistence type="inferred from homology"/>
<evidence type="ECO:0000313" key="4">
    <source>
        <dbReference type="Proteomes" id="UP000005309"/>
    </source>
</evidence>
<dbReference type="GO" id="GO:0004065">
    <property type="term" value="F:arylsulfatase activity"/>
    <property type="evidence" value="ECO:0007669"/>
    <property type="project" value="TreeGrafter"/>
</dbReference>
<gene>
    <name evidence="3" type="ORF">HMPREF0908_0594</name>
</gene>
<dbReference type="Pfam" id="PF00884">
    <property type="entry name" value="Sulfatase"/>
    <property type="match status" value="1"/>
</dbReference>
<keyword evidence="4" id="KW-1185">Reference proteome</keyword>
<keyword evidence="3" id="KW-0378">Hydrolase</keyword>
<dbReference type="InterPro" id="IPR050738">
    <property type="entry name" value="Sulfatase"/>
</dbReference>
<comment type="similarity">
    <text evidence="1">Belongs to the sulfatase family.</text>
</comment>
<dbReference type="HOGENOM" id="CLU_016687_0_0_9"/>
<dbReference type="EMBL" id="ACLA01000008">
    <property type="protein sequence ID" value="EEQ49089.1"/>
    <property type="molecule type" value="Genomic_DNA"/>
</dbReference>
<dbReference type="EC" id="3.1.6.-" evidence="3"/>
<organism evidence="3 4">
    <name type="scientific">Selenomonas flueggei ATCC 43531</name>
    <dbReference type="NCBI Taxonomy" id="638302"/>
    <lineage>
        <taxon>Bacteria</taxon>
        <taxon>Bacillati</taxon>
        <taxon>Bacillota</taxon>
        <taxon>Negativicutes</taxon>
        <taxon>Selenomonadales</taxon>
        <taxon>Selenomonadaceae</taxon>
        <taxon>Selenomonas</taxon>
    </lineage>
</organism>
<dbReference type="OrthoDB" id="1667137at2"/>
<dbReference type="InterPro" id="IPR017850">
    <property type="entry name" value="Alkaline_phosphatase_core_sf"/>
</dbReference>
<dbReference type="PANTHER" id="PTHR42693">
    <property type="entry name" value="ARYLSULFATASE FAMILY MEMBER"/>
    <property type="match status" value="1"/>
</dbReference>
<dbReference type="InterPro" id="IPR000917">
    <property type="entry name" value="Sulfatase_N"/>
</dbReference>